<organism evidence="9 10">
    <name type="scientific">Asbolus verrucosus</name>
    <name type="common">Desert ironclad beetle</name>
    <dbReference type="NCBI Taxonomy" id="1661398"/>
    <lineage>
        <taxon>Eukaryota</taxon>
        <taxon>Metazoa</taxon>
        <taxon>Ecdysozoa</taxon>
        <taxon>Arthropoda</taxon>
        <taxon>Hexapoda</taxon>
        <taxon>Insecta</taxon>
        <taxon>Pterygota</taxon>
        <taxon>Neoptera</taxon>
        <taxon>Endopterygota</taxon>
        <taxon>Coleoptera</taxon>
        <taxon>Polyphaga</taxon>
        <taxon>Cucujiformia</taxon>
        <taxon>Tenebrionidae</taxon>
        <taxon>Pimeliinae</taxon>
        <taxon>Asbolus</taxon>
    </lineage>
</organism>
<dbReference type="PANTHER" id="PTHR21143:SF123">
    <property type="entry name" value="GUSTATORY RECEPTOR FOR SUGAR TASTE 43A-RELATED"/>
    <property type="match status" value="1"/>
</dbReference>
<feature type="transmembrane region" description="Helical" evidence="8">
    <location>
        <begin position="175"/>
        <end position="197"/>
    </location>
</feature>
<dbReference type="GO" id="GO:0007635">
    <property type="term" value="P:chemosensory behavior"/>
    <property type="evidence" value="ECO:0007669"/>
    <property type="project" value="TreeGrafter"/>
</dbReference>
<feature type="transmembrane region" description="Helical" evidence="8">
    <location>
        <begin position="89"/>
        <end position="108"/>
    </location>
</feature>
<dbReference type="GO" id="GO:0008049">
    <property type="term" value="P:male courtship behavior"/>
    <property type="evidence" value="ECO:0007669"/>
    <property type="project" value="TreeGrafter"/>
</dbReference>
<dbReference type="PANTHER" id="PTHR21143">
    <property type="entry name" value="INVERTEBRATE GUSTATORY RECEPTOR"/>
    <property type="match status" value="1"/>
</dbReference>
<gene>
    <name evidence="9" type="ORF">BDFB_012240</name>
</gene>
<dbReference type="GO" id="GO:0050909">
    <property type="term" value="P:sensory perception of taste"/>
    <property type="evidence" value="ECO:0007669"/>
    <property type="project" value="InterPro"/>
</dbReference>
<evidence type="ECO:0000256" key="7">
    <source>
        <dbReference type="ARBA" id="ARBA00023224"/>
    </source>
</evidence>
<dbReference type="OrthoDB" id="6758249at2759"/>
<dbReference type="Proteomes" id="UP000292052">
    <property type="component" value="Unassembled WGS sequence"/>
</dbReference>
<dbReference type="EMBL" id="QDEB01032351">
    <property type="protein sequence ID" value="RZC39647.1"/>
    <property type="molecule type" value="Genomic_DNA"/>
</dbReference>
<dbReference type="InterPro" id="IPR013604">
    <property type="entry name" value="7TM_chemorcpt"/>
</dbReference>
<dbReference type="GO" id="GO:0007165">
    <property type="term" value="P:signal transduction"/>
    <property type="evidence" value="ECO:0007669"/>
    <property type="project" value="UniProtKB-KW"/>
</dbReference>
<evidence type="ECO:0000256" key="6">
    <source>
        <dbReference type="ARBA" id="ARBA00023170"/>
    </source>
</evidence>
<sequence>MASSRSIVISEDMFKLLSPMWRLGRLFGLLPLQWKKSGSTYVIRKSRILMAYSNVVAVFFVFASVFGWMRLYELDVVYMIKLGNNTKRYVTFSDVGVVLCPSFMGVLVTSLKIDRYVDYIDCLNKVDSLLQKHPPKYSKYLYVIATTMAFTTFIFVYDLVLWIKISDHLLNVGFLLLYYVPYYVCYYFSIVMELMYWHLVYSIRVRIVLLNESLVEIGQNLEPFFTRNCRKIMNNVVDAAKVNNLKQQEMEKNGKSVIHAFMYRFSKILAIAKGRIRDLIDAYQKLIEASKSVNDCYGLIILLLLMGCLIHLLVCPYTLYNLIIANSDDGYISIIAQSLWMLGHMARLLLIVEPCHGCLTEASGTAALICQLSCTDLCREIKKFLKTFILLLSQCKIEFTALGLAQIQRGVLTTIAGAVTTYLVILFQFNTQE</sequence>
<feature type="transmembrane region" description="Helical" evidence="8">
    <location>
        <begin position="49"/>
        <end position="69"/>
    </location>
</feature>
<keyword evidence="3 8" id="KW-0812">Transmembrane</keyword>
<evidence type="ECO:0000256" key="2">
    <source>
        <dbReference type="ARBA" id="ARBA00022475"/>
    </source>
</evidence>
<keyword evidence="5 8" id="KW-0472">Membrane</keyword>
<comment type="subcellular location">
    <subcellularLocation>
        <location evidence="1 8">Cell membrane</location>
        <topology evidence="1 8">Multi-pass membrane protein</topology>
    </subcellularLocation>
</comment>
<evidence type="ECO:0000256" key="3">
    <source>
        <dbReference type="ARBA" id="ARBA00022692"/>
    </source>
</evidence>
<feature type="transmembrane region" description="Helical" evidence="8">
    <location>
        <begin position="140"/>
        <end position="163"/>
    </location>
</feature>
<evidence type="ECO:0000256" key="1">
    <source>
        <dbReference type="ARBA" id="ARBA00004651"/>
    </source>
</evidence>
<keyword evidence="7 8" id="KW-0807">Transducer</keyword>
<keyword evidence="4 8" id="KW-1133">Transmembrane helix</keyword>
<comment type="function">
    <text evidence="8">Gustatory receptor which mediates acceptance or avoidance behavior, depending on its substrates.</text>
</comment>
<evidence type="ECO:0000256" key="4">
    <source>
        <dbReference type="ARBA" id="ARBA00022989"/>
    </source>
</evidence>
<dbReference type="GO" id="GO:0030425">
    <property type="term" value="C:dendrite"/>
    <property type="evidence" value="ECO:0007669"/>
    <property type="project" value="TreeGrafter"/>
</dbReference>
<comment type="caution">
    <text evidence="9">The sequence shown here is derived from an EMBL/GenBank/DDBJ whole genome shotgun (WGS) entry which is preliminary data.</text>
</comment>
<accession>A0A482W4Q3</accession>
<keyword evidence="2 8" id="KW-1003">Cell membrane</keyword>
<comment type="caution">
    <text evidence="8">Lacks conserved residue(s) required for the propagation of feature annotation.</text>
</comment>
<dbReference type="GO" id="GO:0043025">
    <property type="term" value="C:neuronal cell body"/>
    <property type="evidence" value="ECO:0007669"/>
    <property type="project" value="TreeGrafter"/>
</dbReference>
<dbReference type="GO" id="GO:0030424">
    <property type="term" value="C:axon"/>
    <property type="evidence" value="ECO:0007669"/>
    <property type="project" value="TreeGrafter"/>
</dbReference>
<protein>
    <recommendedName>
        <fullName evidence="8">Gustatory receptor</fullName>
    </recommendedName>
</protein>
<keyword evidence="6 8" id="KW-0675">Receptor</keyword>
<evidence type="ECO:0000256" key="8">
    <source>
        <dbReference type="RuleBase" id="RU363108"/>
    </source>
</evidence>
<feature type="transmembrane region" description="Helical" evidence="8">
    <location>
        <begin position="410"/>
        <end position="429"/>
    </location>
</feature>
<dbReference type="GO" id="GO:0005886">
    <property type="term" value="C:plasma membrane"/>
    <property type="evidence" value="ECO:0007669"/>
    <property type="project" value="UniProtKB-SubCell"/>
</dbReference>
<evidence type="ECO:0000256" key="5">
    <source>
        <dbReference type="ARBA" id="ARBA00023136"/>
    </source>
</evidence>
<feature type="transmembrane region" description="Helical" evidence="8">
    <location>
        <begin position="296"/>
        <end position="319"/>
    </location>
</feature>
<evidence type="ECO:0000313" key="10">
    <source>
        <dbReference type="Proteomes" id="UP000292052"/>
    </source>
</evidence>
<reference evidence="9 10" key="1">
    <citation type="submission" date="2017-03" db="EMBL/GenBank/DDBJ databases">
        <title>Genome of the blue death feigning beetle - Asbolus verrucosus.</title>
        <authorList>
            <person name="Rider S.D."/>
        </authorList>
    </citation>
    <scope>NUCLEOTIDE SEQUENCE [LARGE SCALE GENOMIC DNA]</scope>
    <source>
        <strain evidence="9">Butters</strain>
        <tissue evidence="9">Head and leg muscle</tissue>
    </source>
</reference>
<dbReference type="Pfam" id="PF08395">
    <property type="entry name" value="7tm_7"/>
    <property type="match status" value="1"/>
</dbReference>
<keyword evidence="10" id="KW-1185">Reference proteome</keyword>
<comment type="similarity">
    <text evidence="8">Belongs to the insect chemoreceptor superfamily. Gustatory receptor (GR) family.</text>
</comment>
<dbReference type="AlphaFoldDB" id="A0A482W4Q3"/>
<proteinExistence type="inferred from homology"/>
<evidence type="ECO:0000313" key="9">
    <source>
        <dbReference type="EMBL" id="RZC39647.1"/>
    </source>
</evidence>
<name>A0A482W4Q3_ASBVE</name>